<dbReference type="EMBL" id="CM037621">
    <property type="protein sequence ID" value="KAH8001499.1"/>
    <property type="molecule type" value="Genomic_DNA"/>
</dbReference>
<protein>
    <submittedName>
        <fullName evidence="1">Uncharacterized protein</fullName>
    </submittedName>
</protein>
<comment type="caution">
    <text evidence="1">The sequence shown here is derived from an EMBL/GenBank/DDBJ whole genome shotgun (WGS) entry which is preliminary data.</text>
</comment>
<evidence type="ECO:0000313" key="1">
    <source>
        <dbReference type="EMBL" id="KAH8001499.1"/>
    </source>
</evidence>
<dbReference type="Proteomes" id="UP000827872">
    <property type="component" value="Linkage Group LG08"/>
</dbReference>
<keyword evidence="2" id="KW-1185">Reference proteome</keyword>
<proteinExistence type="predicted"/>
<organism evidence="1 2">
    <name type="scientific">Sphaerodactylus townsendi</name>
    <dbReference type="NCBI Taxonomy" id="933632"/>
    <lineage>
        <taxon>Eukaryota</taxon>
        <taxon>Metazoa</taxon>
        <taxon>Chordata</taxon>
        <taxon>Craniata</taxon>
        <taxon>Vertebrata</taxon>
        <taxon>Euteleostomi</taxon>
        <taxon>Lepidosauria</taxon>
        <taxon>Squamata</taxon>
        <taxon>Bifurcata</taxon>
        <taxon>Gekkota</taxon>
        <taxon>Sphaerodactylidae</taxon>
        <taxon>Sphaerodactylus</taxon>
    </lineage>
</organism>
<reference evidence="1" key="1">
    <citation type="submission" date="2021-08" db="EMBL/GenBank/DDBJ databases">
        <title>The first chromosome-level gecko genome reveals the dynamic sex chromosomes of Neotropical dwarf geckos (Sphaerodactylidae: Sphaerodactylus).</title>
        <authorList>
            <person name="Pinto B.J."/>
            <person name="Keating S.E."/>
            <person name="Gamble T."/>
        </authorList>
    </citation>
    <scope>NUCLEOTIDE SEQUENCE</scope>
    <source>
        <strain evidence="1">TG3544</strain>
    </source>
</reference>
<name>A0ACB8F7V4_9SAUR</name>
<gene>
    <name evidence="1" type="ORF">K3G42_009225</name>
</gene>
<evidence type="ECO:0000313" key="2">
    <source>
        <dbReference type="Proteomes" id="UP000827872"/>
    </source>
</evidence>
<sequence length="276" mass="30676">MTARGHRRTAIECRTKTKAMRPQRGRGGSLRRQTSTTVQEDNPEEGPSAAAGTPAPSSPADSDITASQDTDPGEGPCTRPPSVVSGATSESPTLGEDEDQQGEEQQRDEEGDADYGERPLRRPPQRAARTHEAYLRTAARTHELMAERTEVLRRMTDLRLQQQDTGECISTVPSEADQMRLSPTFLAWDRCEGLKLRCYALGRNALTWSIDLCHRTSLGYRVHFHSHGKLQDTRSVSCHADSSCTCLGPWFHLDTHKSTGWKLVKRALEEYQMGDG</sequence>
<accession>A0ACB8F7V4</accession>